<dbReference type="CDD" id="cd01091">
    <property type="entry name" value="CDC68-like"/>
    <property type="match status" value="1"/>
</dbReference>
<keyword evidence="17" id="KW-1185">Reference proteome</keyword>
<keyword evidence="9 10" id="KW-0539">Nucleus</keyword>
<gene>
    <name evidence="16" type="ORF">BASA50_001651</name>
</gene>
<evidence type="ECO:0000256" key="9">
    <source>
        <dbReference type="ARBA" id="ARBA00023242"/>
    </source>
</evidence>
<feature type="compositionally biased region" description="Basic and acidic residues" evidence="12">
    <location>
        <begin position="462"/>
        <end position="484"/>
    </location>
</feature>
<dbReference type="SMART" id="SM01286">
    <property type="entry name" value="SPT16"/>
    <property type="match status" value="1"/>
</dbReference>
<protein>
    <recommendedName>
        <fullName evidence="10">FACT complex subunit</fullName>
    </recommendedName>
</protein>
<comment type="similarity">
    <text evidence="1 10">Belongs to the peptidase M24 family. SPT16 subfamily.</text>
</comment>
<evidence type="ECO:0000256" key="12">
    <source>
        <dbReference type="SAM" id="MobiDB-lite"/>
    </source>
</evidence>
<evidence type="ECO:0000256" key="1">
    <source>
        <dbReference type="ARBA" id="ARBA00010779"/>
    </source>
</evidence>
<organism evidence="16 17">
    <name type="scientific">Batrachochytrium salamandrivorans</name>
    <dbReference type="NCBI Taxonomy" id="1357716"/>
    <lineage>
        <taxon>Eukaryota</taxon>
        <taxon>Fungi</taxon>
        <taxon>Fungi incertae sedis</taxon>
        <taxon>Chytridiomycota</taxon>
        <taxon>Chytridiomycota incertae sedis</taxon>
        <taxon>Chytridiomycetes</taxon>
        <taxon>Rhizophydiales</taxon>
        <taxon>Rhizophydiales incertae sedis</taxon>
        <taxon>Batrachochytrium</taxon>
    </lineage>
</organism>
<feature type="compositionally biased region" description="Basic and acidic residues" evidence="12">
    <location>
        <begin position="995"/>
        <end position="1019"/>
    </location>
</feature>
<dbReference type="InterPro" id="IPR048969">
    <property type="entry name" value="FACT_SPT16_C"/>
</dbReference>
<keyword evidence="7 10" id="KW-0804">Transcription</keyword>
<comment type="subunit">
    <text evidence="10">Component of the FACT complex.</text>
</comment>
<dbReference type="Gene3D" id="2.30.29.210">
    <property type="entry name" value="FACT complex subunit Spt16p/Cdc68p"/>
    <property type="match status" value="1"/>
</dbReference>
<evidence type="ECO:0000256" key="7">
    <source>
        <dbReference type="ARBA" id="ARBA00023163"/>
    </source>
</evidence>
<evidence type="ECO:0000259" key="15">
    <source>
        <dbReference type="SMART" id="SM01287"/>
    </source>
</evidence>
<feature type="compositionally biased region" description="Acidic residues" evidence="12">
    <location>
        <begin position="983"/>
        <end position="994"/>
    </location>
</feature>
<dbReference type="InterPro" id="IPR013953">
    <property type="entry name" value="FACT_SPT16_M"/>
</dbReference>
<keyword evidence="5 10" id="KW-0805">Transcription regulation</keyword>
<feature type="coiled-coil region" evidence="11">
    <location>
        <begin position="611"/>
        <end position="641"/>
    </location>
</feature>
<comment type="function">
    <text evidence="10">Component of the FACT complex, a general chromatin factor that acts to reorganize nucleosomes. The FACT complex is involved in multiple processes that require DNA as a template such as mRNA elongation, DNA replication and DNA repair. During transcription elongation the FACT complex acts as a histone chaperone that both destabilizes and restores nucleosomal structure. It facilitates the passage of RNA polymerase II and transcription by promoting the dissociation of one histone H2A-H2B dimer from the nucleosome, then subsequently promotes the reestablishment of the nucleosome following the passage of RNA polymerase II.</text>
</comment>
<feature type="compositionally biased region" description="Low complexity" evidence="12">
    <location>
        <begin position="963"/>
        <end position="975"/>
    </location>
</feature>
<dbReference type="Gene3D" id="2.30.29.150">
    <property type="match status" value="1"/>
</dbReference>
<evidence type="ECO:0000256" key="10">
    <source>
        <dbReference type="RuleBase" id="RU367052"/>
    </source>
</evidence>
<evidence type="ECO:0000256" key="3">
    <source>
        <dbReference type="ARBA" id="ARBA00022705"/>
    </source>
</evidence>
<dbReference type="PANTHER" id="PTHR13980:SF15">
    <property type="entry name" value="FACT COMPLEX SUBUNIT SPT16"/>
    <property type="match status" value="1"/>
</dbReference>
<evidence type="ECO:0000256" key="11">
    <source>
        <dbReference type="SAM" id="Coils"/>
    </source>
</evidence>
<dbReference type="Pfam" id="PF24824">
    <property type="entry name" value="PH_SPT16"/>
    <property type="match status" value="1"/>
</dbReference>
<feature type="domain" description="Histone chaperone RTT106/FACT complex subunit SPT16-like middle" evidence="15">
    <location>
        <begin position="805"/>
        <end position="895"/>
    </location>
</feature>
<dbReference type="SUPFAM" id="SSF55920">
    <property type="entry name" value="Creatinase/aminopeptidase"/>
    <property type="match status" value="1"/>
</dbReference>
<dbReference type="InterPro" id="IPR056595">
    <property type="entry name" value="Fact-SPT16_PH"/>
</dbReference>
<dbReference type="SMART" id="SM01287">
    <property type="entry name" value="Rtt106"/>
    <property type="match status" value="1"/>
</dbReference>
<dbReference type="Gene3D" id="2.30.29.30">
    <property type="entry name" value="Pleckstrin-homology domain (PH domain)/Phosphotyrosine-binding domain (PTB)"/>
    <property type="match status" value="1"/>
</dbReference>
<evidence type="ECO:0000256" key="5">
    <source>
        <dbReference type="ARBA" id="ARBA00023015"/>
    </source>
</evidence>
<feature type="region of interest" description="Disordered" evidence="12">
    <location>
        <begin position="926"/>
        <end position="1027"/>
    </location>
</feature>
<dbReference type="InterPro" id="IPR011993">
    <property type="entry name" value="PH-like_dom_sf"/>
</dbReference>
<sequence>MAEIHLDARSFHKRAKLLLESFSSGGPDYAAADTLCFMVGAGDDTPVYSKSIALQTWLLGYEFPDTITAVVEGKLFFITTVKKGAYLDQLHIDKGVSFEVLKRTKDEVHNESLYTALIAAFSASKTGTKLGVITKDEAEGKNISGWKKALASNDKKFQEVDVSAAIASLLSIKDDDELKTIRLAAKISSAAMNNYFIPQMSSIIDDSKSVSHEKLTGMTEDALLDEGKSKKLKLPSDVDHSLIDWCYPPIIQSGGIYDLRPSATSNKDPLYEGIIICSIGVRYKTYCSNVGRTFLMNPSKEQESNYKLLCDLHAYLLTIMKDGVLSNDVYSKACEYIEEKRPALKSHFTKNCGFVIGIEFRESQFLLTSKISRPLRTGMTFNLAIGFQNLVNSKSKDVKGKLYSLYLADTIQITNSAAVVLSEVDKDLGSISYAFGNDSDEDEAKVVKHLPKSRGGAVIESKLRHESDRATTEQRRKLHQKELAQSRQNEGLSRYSENKDGKQKVQQAVVRRFESYRKESQLPRNIGELRILVDRRSESILLPIFGQSVPFHISTLKNVSKSDEQDFVLLRFNFVTPGQSVGKKEGPTPFEDPNATFVRALSYRSNDIGRFVEIYREISELKKEMQKREAERLEMADLVEQASLMEVKGRRPTRLPDVFVRPGLEGKRFPGDLEIHLNGLRYQSQLKSDQKIDILFSNVKHLFFQPCDGELIVLLHVNLKNPIMMGKKKTKDIQFYREVSDASFDETGNRRRRVNYGDEDELAQEQEERRKRLHLNREFQQFSERIGEMSKRKVLVDVPLRDVSFSGVPFRQLVILQPTTDCLVHLSDTPFLVIPVKDIEVAHLERVQFGLKNFDLVFVYKDFHRPVTHINTIPVNQVETVREWLDSSDIPFSEGPVNLSWPQIMKTINDDPKAFYEEAGGWSFLQIDGSDHGSSEEESESEFEMSGSASGVSGSDSDETSQGSDASGSGFSDSGSGSGSGSGEEDASGEDWDELERKAEQHDRKRHDREQEQGDDDHRRAGKKGRR</sequence>
<dbReference type="EMBL" id="JAFCIX010000010">
    <property type="protein sequence ID" value="KAH6601381.1"/>
    <property type="molecule type" value="Genomic_DNA"/>
</dbReference>
<evidence type="ECO:0000259" key="14">
    <source>
        <dbReference type="SMART" id="SM01286"/>
    </source>
</evidence>
<dbReference type="InterPro" id="IPR000994">
    <property type="entry name" value="Pept_M24"/>
</dbReference>
<dbReference type="Pfam" id="PF00557">
    <property type="entry name" value="Peptidase_M24"/>
    <property type="match status" value="1"/>
</dbReference>
<keyword evidence="2 10" id="KW-0158">Chromosome</keyword>
<feature type="domain" description="FACT complex subunit SPT16 N-terminal lobe" evidence="13">
    <location>
        <begin position="6"/>
        <end position="166"/>
    </location>
</feature>
<dbReference type="InterPro" id="IPR033825">
    <property type="entry name" value="Spt16_M24"/>
</dbReference>
<evidence type="ECO:0000256" key="6">
    <source>
        <dbReference type="ARBA" id="ARBA00023054"/>
    </source>
</evidence>
<dbReference type="InterPro" id="IPR029148">
    <property type="entry name" value="FACT-SPT16_Nlobe"/>
</dbReference>
<feature type="region of interest" description="Disordered" evidence="12">
    <location>
        <begin position="462"/>
        <end position="502"/>
    </location>
</feature>
<comment type="caution">
    <text evidence="16">The sequence shown here is derived from an EMBL/GenBank/DDBJ whole genome shotgun (WGS) entry which is preliminary data.</text>
</comment>
<keyword evidence="6 11" id="KW-0175">Coiled coil</keyword>
<reference evidence="16 17" key="1">
    <citation type="submission" date="2021-02" db="EMBL/GenBank/DDBJ databases">
        <title>Variation within the Batrachochytrium salamandrivorans European outbreak.</title>
        <authorList>
            <person name="Kelly M."/>
            <person name="Pasmans F."/>
            <person name="Shea T.P."/>
            <person name="Munoz J.F."/>
            <person name="Carranza S."/>
            <person name="Cuomo C.A."/>
            <person name="Martel A."/>
        </authorList>
    </citation>
    <scope>NUCLEOTIDE SEQUENCE [LARGE SCALE GENOMIC DNA]</scope>
    <source>
        <strain evidence="16 17">AMFP18/2</strain>
    </source>
</reference>
<dbReference type="Pfam" id="PF08644">
    <property type="entry name" value="SPT16"/>
    <property type="match status" value="1"/>
</dbReference>
<evidence type="ECO:0000259" key="13">
    <source>
        <dbReference type="SMART" id="SM01285"/>
    </source>
</evidence>
<dbReference type="SMART" id="SM01285">
    <property type="entry name" value="FACT-Spt16_Nlob"/>
    <property type="match status" value="1"/>
</dbReference>
<comment type="subcellular location">
    <subcellularLocation>
        <location evidence="10">Nucleus</location>
    </subcellularLocation>
    <subcellularLocation>
        <location evidence="10">Chromosome</location>
    </subcellularLocation>
</comment>
<feature type="domain" description="FACT complex subunit SPT16 middle" evidence="14">
    <location>
        <begin position="531"/>
        <end position="682"/>
    </location>
</feature>
<dbReference type="Pfam" id="PF08512">
    <property type="entry name" value="Rttp106-like_middle"/>
    <property type="match status" value="1"/>
</dbReference>
<dbReference type="Gene3D" id="3.90.230.10">
    <property type="entry name" value="Creatinase/methionine aminopeptidase superfamily"/>
    <property type="match status" value="1"/>
</dbReference>
<name>A0ABQ8FRD7_9FUNG</name>
<keyword evidence="8 10" id="KW-0234">DNA repair</keyword>
<dbReference type="Proteomes" id="UP001648503">
    <property type="component" value="Unassembled WGS sequence"/>
</dbReference>
<dbReference type="InterPro" id="IPR029149">
    <property type="entry name" value="Creatin/AminoP/Spt16_N"/>
</dbReference>
<dbReference type="Gene3D" id="3.40.350.10">
    <property type="entry name" value="Creatinase/prolidase N-terminal domain"/>
    <property type="match status" value="1"/>
</dbReference>
<dbReference type="Pfam" id="PF14826">
    <property type="entry name" value="FACT-Spt16_Nlob"/>
    <property type="match status" value="1"/>
</dbReference>
<dbReference type="InterPro" id="IPR036005">
    <property type="entry name" value="Creatinase/aminopeptidase-like"/>
</dbReference>
<dbReference type="Pfam" id="PF21091">
    <property type="entry name" value="SPT16_C"/>
    <property type="match status" value="1"/>
</dbReference>
<evidence type="ECO:0000256" key="8">
    <source>
        <dbReference type="ARBA" id="ARBA00023204"/>
    </source>
</evidence>
<dbReference type="InterPro" id="IPR040258">
    <property type="entry name" value="Spt16"/>
</dbReference>
<evidence type="ECO:0000256" key="2">
    <source>
        <dbReference type="ARBA" id="ARBA00022454"/>
    </source>
</evidence>
<keyword evidence="4 10" id="KW-0227">DNA damage</keyword>
<keyword evidence="3 10" id="KW-0235">DNA replication</keyword>
<evidence type="ECO:0000313" key="17">
    <source>
        <dbReference type="Proteomes" id="UP001648503"/>
    </source>
</evidence>
<dbReference type="InterPro" id="IPR013719">
    <property type="entry name" value="RTT106/SPT16-like_middle_dom"/>
</dbReference>
<evidence type="ECO:0000256" key="4">
    <source>
        <dbReference type="ARBA" id="ARBA00022763"/>
    </source>
</evidence>
<feature type="compositionally biased region" description="Low complexity" evidence="12">
    <location>
        <begin position="944"/>
        <end position="955"/>
    </location>
</feature>
<evidence type="ECO:0000313" key="16">
    <source>
        <dbReference type="EMBL" id="KAH6601381.1"/>
    </source>
</evidence>
<accession>A0ABQ8FRD7</accession>
<proteinExistence type="inferred from homology"/>
<dbReference type="PANTHER" id="PTHR13980">
    <property type="entry name" value="CDC68 RELATED"/>
    <property type="match status" value="1"/>
</dbReference>